<organism evidence="1 2">
    <name type="scientific">Catharanthus roseus</name>
    <name type="common">Madagascar periwinkle</name>
    <name type="synonym">Vinca rosea</name>
    <dbReference type="NCBI Taxonomy" id="4058"/>
    <lineage>
        <taxon>Eukaryota</taxon>
        <taxon>Viridiplantae</taxon>
        <taxon>Streptophyta</taxon>
        <taxon>Embryophyta</taxon>
        <taxon>Tracheophyta</taxon>
        <taxon>Spermatophyta</taxon>
        <taxon>Magnoliopsida</taxon>
        <taxon>eudicotyledons</taxon>
        <taxon>Gunneridae</taxon>
        <taxon>Pentapetalae</taxon>
        <taxon>asterids</taxon>
        <taxon>lamiids</taxon>
        <taxon>Gentianales</taxon>
        <taxon>Apocynaceae</taxon>
        <taxon>Rauvolfioideae</taxon>
        <taxon>Vinceae</taxon>
        <taxon>Catharanthinae</taxon>
        <taxon>Catharanthus</taxon>
    </lineage>
</organism>
<dbReference type="EMBL" id="CM044702">
    <property type="protein sequence ID" value="KAI5676750.1"/>
    <property type="molecule type" value="Genomic_DNA"/>
</dbReference>
<protein>
    <submittedName>
        <fullName evidence="1">Uncharacterized protein</fullName>
    </submittedName>
</protein>
<name>A0ACC0BVQ8_CATRO</name>
<evidence type="ECO:0000313" key="1">
    <source>
        <dbReference type="EMBL" id="KAI5676750.1"/>
    </source>
</evidence>
<dbReference type="Proteomes" id="UP001060085">
    <property type="component" value="Linkage Group LG02"/>
</dbReference>
<comment type="caution">
    <text evidence="1">The sequence shown here is derived from an EMBL/GenBank/DDBJ whole genome shotgun (WGS) entry which is preliminary data.</text>
</comment>
<reference evidence="2" key="1">
    <citation type="journal article" date="2023" name="Nat. Plants">
        <title>Single-cell RNA sequencing provides a high-resolution roadmap for understanding the multicellular compartmentation of specialized metabolism.</title>
        <authorList>
            <person name="Sun S."/>
            <person name="Shen X."/>
            <person name="Li Y."/>
            <person name="Li Y."/>
            <person name="Wang S."/>
            <person name="Li R."/>
            <person name="Zhang H."/>
            <person name="Shen G."/>
            <person name="Guo B."/>
            <person name="Wei J."/>
            <person name="Xu J."/>
            <person name="St-Pierre B."/>
            <person name="Chen S."/>
            <person name="Sun C."/>
        </authorList>
    </citation>
    <scope>NUCLEOTIDE SEQUENCE [LARGE SCALE GENOMIC DNA]</scope>
</reference>
<accession>A0ACC0BVQ8</accession>
<sequence length="100" mass="11114">MPRGLTRTCTGLYPFLTRTGTCARIYTAIWVWAEYGDAQTRIPVDPKKIEKYHTGTGIPIPYPGPWRVRSGSKILYPEGYGSRSGSKFNYKGTDLGLGVP</sequence>
<gene>
    <name evidence="1" type="ORF">M9H77_07700</name>
</gene>
<keyword evidence="2" id="KW-1185">Reference proteome</keyword>
<evidence type="ECO:0000313" key="2">
    <source>
        <dbReference type="Proteomes" id="UP001060085"/>
    </source>
</evidence>
<proteinExistence type="predicted"/>